<evidence type="ECO:0000256" key="2">
    <source>
        <dbReference type="ARBA" id="ARBA00022917"/>
    </source>
</evidence>
<name>A0A267MBG0_9FIRM</name>
<sequence>MKKTNAARILDRHKVEHEIKTYEVDESDLSALHVAHETGQSIEKIFKTLVLKNNKNNILVACIPGDRNVNLKSLAKASQNKKVEMIPLKDVQKITGYIRGGVSPIGMKKSYPTFIHESALEFDKIYVSAGIRGQQLYLNPKDLIKVVNGTVANIIE</sequence>
<dbReference type="OrthoDB" id="9809296at2"/>
<dbReference type="InterPro" id="IPR007214">
    <property type="entry name" value="YbaK/aa-tRNA-synth-assoc-dom"/>
</dbReference>
<dbReference type="Pfam" id="PF04073">
    <property type="entry name" value="tRNA_edit"/>
    <property type="match status" value="1"/>
</dbReference>
<organism evidence="6 7">
    <name type="scientific">Anaeromicrobium sediminis</name>
    <dbReference type="NCBI Taxonomy" id="1478221"/>
    <lineage>
        <taxon>Bacteria</taxon>
        <taxon>Bacillati</taxon>
        <taxon>Bacillota</taxon>
        <taxon>Clostridia</taxon>
        <taxon>Peptostreptococcales</taxon>
        <taxon>Thermotaleaceae</taxon>
        <taxon>Anaeromicrobium</taxon>
    </lineage>
</organism>
<dbReference type="NCBIfam" id="TIGR00011">
    <property type="entry name" value="YbaK_EbsC"/>
    <property type="match status" value="1"/>
</dbReference>
<evidence type="ECO:0000259" key="5">
    <source>
        <dbReference type="Pfam" id="PF04073"/>
    </source>
</evidence>
<dbReference type="EC" id="4.2.-.-" evidence="4"/>
<dbReference type="GO" id="GO:0006412">
    <property type="term" value="P:translation"/>
    <property type="evidence" value="ECO:0007669"/>
    <property type="project" value="UniProtKB-KW"/>
</dbReference>
<dbReference type="InterPro" id="IPR036754">
    <property type="entry name" value="YbaK/aa-tRNA-synt-asso_dom_sf"/>
</dbReference>
<keyword evidence="7" id="KW-1185">Reference proteome</keyword>
<comment type="similarity">
    <text evidence="1 4">Belongs to the prolyl-tRNA editing family. YbaK/EbsC subfamily.</text>
</comment>
<accession>A0A267MBG0</accession>
<proteinExistence type="inferred from homology"/>
<evidence type="ECO:0000256" key="1">
    <source>
        <dbReference type="ARBA" id="ARBA00009798"/>
    </source>
</evidence>
<dbReference type="PIRSF" id="PIRSF006181">
    <property type="entry name" value="EbsC_YbaK"/>
    <property type="match status" value="1"/>
</dbReference>
<comment type="caution">
    <text evidence="6">The sequence shown here is derived from an EMBL/GenBank/DDBJ whole genome shotgun (WGS) entry which is preliminary data.</text>
</comment>
<gene>
    <name evidence="6" type="ORF">CCE28_20075</name>
</gene>
<dbReference type="CDD" id="cd00002">
    <property type="entry name" value="YbaK_deacylase"/>
    <property type="match status" value="1"/>
</dbReference>
<dbReference type="InterPro" id="IPR004369">
    <property type="entry name" value="Prolyl-tRNA_editing_YbaK/EbsC"/>
</dbReference>
<dbReference type="EMBL" id="NIBG01000030">
    <property type="protein sequence ID" value="PAB56914.1"/>
    <property type="molecule type" value="Genomic_DNA"/>
</dbReference>
<evidence type="ECO:0000256" key="3">
    <source>
        <dbReference type="ARBA" id="ARBA00023239"/>
    </source>
</evidence>
<reference evidence="6 7" key="1">
    <citation type="submission" date="2017-06" db="EMBL/GenBank/DDBJ databases">
        <title>Draft genome sequence of anaerobic fermentative bacterium Anaeromicrobium sediminis DY2726D isolated from West Pacific Ocean sediments.</title>
        <authorList>
            <person name="Zeng X."/>
        </authorList>
    </citation>
    <scope>NUCLEOTIDE SEQUENCE [LARGE SCALE GENOMIC DNA]</scope>
    <source>
        <strain evidence="6 7">DY2726D</strain>
    </source>
</reference>
<dbReference type="PANTHER" id="PTHR30411">
    <property type="entry name" value="CYTOPLASMIC PROTEIN"/>
    <property type="match status" value="1"/>
</dbReference>
<keyword evidence="2 4" id="KW-0648">Protein biosynthesis</keyword>
<dbReference type="GO" id="GO:0002161">
    <property type="term" value="F:aminoacyl-tRNA deacylase activity"/>
    <property type="evidence" value="ECO:0007669"/>
    <property type="project" value="InterPro"/>
</dbReference>
<dbReference type="SUPFAM" id="SSF55826">
    <property type="entry name" value="YbaK/ProRS associated domain"/>
    <property type="match status" value="1"/>
</dbReference>
<dbReference type="PANTHER" id="PTHR30411:SF0">
    <property type="entry name" value="CYS-TRNA(PRO)_CYS-TRNA(CYS) DEACYLASE YBAK"/>
    <property type="match status" value="1"/>
</dbReference>
<dbReference type="Proteomes" id="UP000216024">
    <property type="component" value="Unassembled WGS sequence"/>
</dbReference>
<evidence type="ECO:0000256" key="4">
    <source>
        <dbReference type="PIRNR" id="PIRNR006181"/>
    </source>
</evidence>
<dbReference type="GO" id="GO:0016829">
    <property type="term" value="F:lyase activity"/>
    <property type="evidence" value="ECO:0007669"/>
    <property type="project" value="UniProtKB-KW"/>
</dbReference>
<evidence type="ECO:0000313" key="7">
    <source>
        <dbReference type="Proteomes" id="UP000216024"/>
    </source>
</evidence>
<dbReference type="RefSeq" id="WP_095135744.1">
    <property type="nucleotide sequence ID" value="NZ_NIBG01000030.1"/>
</dbReference>
<dbReference type="Gene3D" id="3.90.960.10">
    <property type="entry name" value="YbaK/aminoacyl-tRNA synthetase-associated domain"/>
    <property type="match status" value="1"/>
</dbReference>
<dbReference type="AlphaFoldDB" id="A0A267MBG0"/>
<protein>
    <recommendedName>
        <fullName evidence="4">Cys-tRNA(Pro)/Cys-tRNA(Cys) deacylase</fullName>
        <ecNumber evidence="4">4.2.-.-</ecNumber>
    </recommendedName>
</protein>
<keyword evidence="3 4" id="KW-0456">Lyase</keyword>
<feature type="domain" description="YbaK/aminoacyl-tRNA synthetase-associated" evidence="5">
    <location>
        <begin position="34"/>
        <end position="145"/>
    </location>
</feature>
<evidence type="ECO:0000313" key="6">
    <source>
        <dbReference type="EMBL" id="PAB56914.1"/>
    </source>
</evidence>